<comment type="similarity">
    <text evidence="1">Belongs to the ABC transporter superfamily.</text>
</comment>
<dbReference type="Pfam" id="PF00005">
    <property type="entry name" value="ABC_tran"/>
    <property type="match status" value="1"/>
</dbReference>
<dbReference type="SMART" id="SM00382">
    <property type="entry name" value="AAA"/>
    <property type="match status" value="1"/>
</dbReference>
<dbReference type="InterPro" id="IPR017871">
    <property type="entry name" value="ABC_transporter-like_CS"/>
</dbReference>
<evidence type="ECO:0000256" key="4">
    <source>
        <dbReference type="ARBA" id="ARBA00022840"/>
    </source>
</evidence>
<name>A0AAE3KD38_9GAMM</name>
<proteinExistence type="inferred from homology"/>
<accession>A0AAE3KD38</accession>
<dbReference type="GO" id="GO:0005524">
    <property type="term" value="F:ATP binding"/>
    <property type="evidence" value="ECO:0007669"/>
    <property type="project" value="UniProtKB-KW"/>
</dbReference>
<dbReference type="SUPFAM" id="SSF52540">
    <property type="entry name" value="P-loop containing nucleoside triphosphate hydrolases"/>
    <property type="match status" value="1"/>
</dbReference>
<keyword evidence="3" id="KW-0547">Nucleotide-binding</keyword>
<dbReference type="FunFam" id="3.40.50.300:FF:000425">
    <property type="entry name" value="Probable ABC transporter, ATP-binding subunit"/>
    <property type="match status" value="1"/>
</dbReference>
<dbReference type="GO" id="GO:0015697">
    <property type="term" value="P:quaternary ammonium group transport"/>
    <property type="evidence" value="ECO:0007669"/>
    <property type="project" value="UniProtKB-ARBA"/>
</dbReference>
<organism evidence="6 7">
    <name type="scientific">Natronocella acetinitrilica</name>
    <dbReference type="NCBI Taxonomy" id="414046"/>
    <lineage>
        <taxon>Bacteria</taxon>
        <taxon>Pseudomonadati</taxon>
        <taxon>Pseudomonadota</taxon>
        <taxon>Gammaproteobacteria</taxon>
        <taxon>Chromatiales</taxon>
        <taxon>Ectothiorhodospiraceae</taxon>
        <taxon>Natronocella</taxon>
    </lineage>
</organism>
<dbReference type="EMBL" id="JALJXV010000009">
    <property type="protein sequence ID" value="MCP1676401.1"/>
    <property type="molecule type" value="Genomic_DNA"/>
</dbReference>
<evidence type="ECO:0000313" key="6">
    <source>
        <dbReference type="EMBL" id="MCP1676401.1"/>
    </source>
</evidence>
<dbReference type="InterPro" id="IPR003439">
    <property type="entry name" value="ABC_transporter-like_ATP-bd"/>
</dbReference>
<dbReference type="InterPro" id="IPR003593">
    <property type="entry name" value="AAA+_ATPase"/>
</dbReference>
<evidence type="ECO:0000256" key="2">
    <source>
        <dbReference type="ARBA" id="ARBA00022448"/>
    </source>
</evidence>
<evidence type="ECO:0000256" key="3">
    <source>
        <dbReference type="ARBA" id="ARBA00022741"/>
    </source>
</evidence>
<dbReference type="PANTHER" id="PTHR42788:SF13">
    <property type="entry name" value="ALIPHATIC SULFONATES IMPORT ATP-BINDING PROTEIN SSUB"/>
    <property type="match status" value="1"/>
</dbReference>
<dbReference type="PROSITE" id="PS50893">
    <property type="entry name" value="ABC_TRANSPORTER_2"/>
    <property type="match status" value="1"/>
</dbReference>
<dbReference type="Proteomes" id="UP001205843">
    <property type="component" value="Unassembled WGS sequence"/>
</dbReference>
<evidence type="ECO:0000313" key="7">
    <source>
        <dbReference type="Proteomes" id="UP001205843"/>
    </source>
</evidence>
<dbReference type="CDD" id="cd03293">
    <property type="entry name" value="ABC_NrtD_SsuB_transporters"/>
    <property type="match status" value="1"/>
</dbReference>
<dbReference type="Gene3D" id="3.40.50.300">
    <property type="entry name" value="P-loop containing nucleotide triphosphate hydrolases"/>
    <property type="match status" value="1"/>
</dbReference>
<dbReference type="PROSITE" id="PS00211">
    <property type="entry name" value="ABC_TRANSPORTER_1"/>
    <property type="match status" value="1"/>
</dbReference>
<keyword evidence="7" id="KW-1185">Reference proteome</keyword>
<feature type="domain" description="ABC transporter" evidence="5">
    <location>
        <begin position="4"/>
        <end position="236"/>
    </location>
</feature>
<keyword evidence="4 6" id="KW-0067">ATP-binding</keyword>
<protein>
    <submittedName>
        <fullName evidence="6">NitT/TauT family transport system ATP-binding protein</fullName>
    </submittedName>
</protein>
<dbReference type="AlphaFoldDB" id="A0AAE3KD38"/>
<dbReference type="RefSeq" id="WP_253482445.1">
    <property type="nucleotide sequence ID" value="NZ_JALJXV010000009.1"/>
</dbReference>
<reference evidence="6" key="1">
    <citation type="submission" date="2022-03" db="EMBL/GenBank/DDBJ databases">
        <title>Genomic Encyclopedia of Type Strains, Phase III (KMG-III): the genomes of soil and plant-associated and newly described type strains.</title>
        <authorList>
            <person name="Whitman W."/>
        </authorList>
    </citation>
    <scope>NUCLEOTIDE SEQUENCE</scope>
    <source>
        <strain evidence="6">ANL 6-2</strain>
    </source>
</reference>
<keyword evidence="2" id="KW-0813">Transport</keyword>
<dbReference type="GO" id="GO:0016887">
    <property type="term" value="F:ATP hydrolysis activity"/>
    <property type="evidence" value="ECO:0007669"/>
    <property type="project" value="InterPro"/>
</dbReference>
<dbReference type="InterPro" id="IPR027417">
    <property type="entry name" value="P-loop_NTPase"/>
</dbReference>
<comment type="caution">
    <text evidence="6">The sequence shown here is derived from an EMBL/GenBank/DDBJ whole genome shotgun (WGS) entry which is preliminary data.</text>
</comment>
<evidence type="ECO:0000256" key="1">
    <source>
        <dbReference type="ARBA" id="ARBA00005417"/>
    </source>
</evidence>
<gene>
    <name evidence="6" type="ORF">J2T57_003562</name>
</gene>
<dbReference type="InterPro" id="IPR050166">
    <property type="entry name" value="ABC_transporter_ATP-bind"/>
</dbReference>
<dbReference type="PANTHER" id="PTHR42788">
    <property type="entry name" value="TAURINE IMPORT ATP-BINDING PROTEIN-RELATED"/>
    <property type="match status" value="1"/>
</dbReference>
<evidence type="ECO:0000259" key="5">
    <source>
        <dbReference type="PROSITE" id="PS50893"/>
    </source>
</evidence>
<sequence>MPKLQVNHLSKVFGDPKNGGVVALDNVSMDVTEGEVVAIVGPSGCGKTTLLRIIQGLETKSDGEIRIDGQPTKGVGFDRGFVFQQYGLLPWMTAKQNITFALEPKKIPKQERIRKAKEALEKVGLKDFEDSYPRQLSGGMQQRVGIARALAIEPDILLLDEPFGALDALTREVLQNEILRLIEEMRKTVIFVTHSVDEAVYLADRIVLMSPRPGQIKTIIPVEIPRPRAQKAEEVRGTQAYQSVRQNLWRQLMEVM</sequence>